<proteinExistence type="predicted"/>
<protein>
    <submittedName>
        <fullName evidence="4">SpoU_methylase domain-containing protein</fullName>
    </submittedName>
</protein>
<evidence type="ECO:0000256" key="1">
    <source>
        <dbReference type="SAM" id="MobiDB-lite"/>
    </source>
</evidence>
<sequence>FAGLNSAETSPNTSPNRAQSKSTKGAENISELCEPRATSSQFAQLIRHCAKLPPRGHILRFATARRPSILSSTDLDGNHHTFPLSHTYHASPFCDQDEVAHRRVVVIGPDAEGTNHGFEAASVDIAACLKVIAAPSSFGAAAIARAIVLRYAPLLKMTLPTSASEEFKEVRIPEVDVNAANFDSDRNPVRNCRST</sequence>
<dbReference type="AlphaFoldDB" id="A0A0M3J9B8"/>
<dbReference type="Proteomes" id="UP000267096">
    <property type="component" value="Unassembled WGS sequence"/>
</dbReference>
<keyword evidence="3" id="KW-1185">Reference proteome</keyword>
<feature type="region of interest" description="Disordered" evidence="1">
    <location>
        <begin position="1"/>
        <end position="28"/>
    </location>
</feature>
<organism evidence="4">
    <name type="scientific">Anisakis simplex</name>
    <name type="common">Herring worm</name>
    <dbReference type="NCBI Taxonomy" id="6269"/>
    <lineage>
        <taxon>Eukaryota</taxon>
        <taxon>Metazoa</taxon>
        <taxon>Ecdysozoa</taxon>
        <taxon>Nematoda</taxon>
        <taxon>Chromadorea</taxon>
        <taxon>Rhabditida</taxon>
        <taxon>Spirurina</taxon>
        <taxon>Ascaridomorpha</taxon>
        <taxon>Ascaridoidea</taxon>
        <taxon>Anisakidae</taxon>
        <taxon>Anisakis</taxon>
        <taxon>Anisakis simplex complex</taxon>
    </lineage>
</organism>
<dbReference type="EMBL" id="UYRR01006650">
    <property type="protein sequence ID" value="VDK22836.1"/>
    <property type="molecule type" value="Genomic_DNA"/>
</dbReference>
<accession>A0A0M3J9B8</accession>
<gene>
    <name evidence="2" type="ORF">ASIM_LOCUS4000</name>
</gene>
<dbReference type="OrthoDB" id="10365270at2759"/>
<feature type="compositionally biased region" description="Polar residues" evidence="1">
    <location>
        <begin position="1"/>
        <end position="25"/>
    </location>
</feature>
<evidence type="ECO:0000313" key="3">
    <source>
        <dbReference type="Proteomes" id="UP000267096"/>
    </source>
</evidence>
<name>A0A0M3J9B8_ANISI</name>
<dbReference type="WBParaSite" id="ASIM_0000418001-mRNA-1">
    <property type="protein sequence ID" value="ASIM_0000418001-mRNA-1"/>
    <property type="gene ID" value="ASIM_0000418001"/>
</dbReference>
<reference evidence="2 3" key="2">
    <citation type="submission" date="2018-11" db="EMBL/GenBank/DDBJ databases">
        <authorList>
            <consortium name="Pathogen Informatics"/>
        </authorList>
    </citation>
    <scope>NUCLEOTIDE SEQUENCE [LARGE SCALE GENOMIC DNA]</scope>
</reference>
<evidence type="ECO:0000313" key="4">
    <source>
        <dbReference type="WBParaSite" id="ASIM_0000418001-mRNA-1"/>
    </source>
</evidence>
<evidence type="ECO:0000313" key="2">
    <source>
        <dbReference type="EMBL" id="VDK22836.1"/>
    </source>
</evidence>
<reference evidence="4" key="1">
    <citation type="submission" date="2017-02" db="UniProtKB">
        <authorList>
            <consortium name="WormBaseParasite"/>
        </authorList>
    </citation>
    <scope>IDENTIFICATION</scope>
</reference>